<accession>A0AAP5MD96</accession>
<dbReference type="EMBL" id="JAALHA020000032">
    <property type="protein sequence ID" value="MDR9900257.1"/>
    <property type="molecule type" value="Genomic_DNA"/>
</dbReference>
<dbReference type="AlphaFoldDB" id="A0AAP5MD96"/>
<dbReference type="InterPro" id="IPR010330">
    <property type="entry name" value="CoiA_nuc"/>
</dbReference>
<protein>
    <submittedName>
        <fullName evidence="2">Competence protein CoiA</fullName>
    </submittedName>
</protein>
<dbReference type="RefSeq" id="WP_208340638.1">
    <property type="nucleotide sequence ID" value="NZ_CAWQFN010000717.1"/>
</dbReference>
<reference evidence="3" key="1">
    <citation type="journal article" date="2021" name="Science">
        <title>Hunting the eagle killer: A cyanobacterial neurotoxin causes vacuolar myelinopathy.</title>
        <authorList>
            <person name="Breinlinger S."/>
            <person name="Phillips T.J."/>
            <person name="Haram B.N."/>
            <person name="Mares J."/>
            <person name="Martinez Yerena J.A."/>
            <person name="Hrouzek P."/>
            <person name="Sobotka R."/>
            <person name="Henderson W.M."/>
            <person name="Schmieder P."/>
            <person name="Williams S.M."/>
            <person name="Lauderdale J.D."/>
            <person name="Wilde H.D."/>
            <person name="Gerrin W."/>
            <person name="Kust A."/>
            <person name="Washington J.W."/>
            <person name="Wagner C."/>
            <person name="Geier B."/>
            <person name="Liebeke M."/>
            <person name="Enke H."/>
            <person name="Niedermeyer T.H.J."/>
            <person name="Wilde S.B."/>
        </authorList>
    </citation>
    <scope>NUCLEOTIDE SEQUENCE [LARGE SCALE GENOMIC DNA]</scope>
    <source>
        <strain evidence="3">Thurmond2011</strain>
    </source>
</reference>
<proteinExistence type="predicted"/>
<comment type="caution">
    <text evidence="2">The sequence shown here is derived from an EMBL/GenBank/DDBJ whole genome shotgun (WGS) entry which is preliminary data.</text>
</comment>
<sequence length="240" mass="28168">MSKWHLNWQEMFAFEYREVVMCNGLHKHRADLCLPQPDNKLLIVEFQHSSISVNEICRREQFYTEIGHLLWVFDAREFRIRLEPADENIYRFSWVRSRSSLWAINSSLAFDFGHVILLIAQAHQRSSKHLKSGGWGWLYRKEEFVNMLHKFTALFTFDTSKPLWERKKRNATTPQLKAAAKLVQEADSMIVEHVALLELKKQLPNVSHLGLRGALFAACQQAGYVKTHVNQQYLAWVKEI</sequence>
<evidence type="ECO:0000313" key="3">
    <source>
        <dbReference type="Proteomes" id="UP000667802"/>
    </source>
</evidence>
<dbReference type="Pfam" id="PF06054">
    <property type="entry name" value="CoiA_nuc"/>
    <property type="match status" value="1"/>
</dbReference>
<name>A0AAP5MD96_9CYAN</name>
<feature type="domain" description="Competence protein CoiA nuclease-like" evidence="1">
    <location>
        <begin position="27"/>
        <end position="79"/>
    </location>
</feature>
<evidence type="ECO:0000259" key="1">
    <source>
        <dbReference type="Pfam" id="PF06054"/>
    </source>
</evidence>
<evidence type="ECO:0000313" key="2">
    <source>
        <dbReference type="EMBL" id="MDR9900257.1"/>
    </source>
</evidence>
<dbReference type="Proteomes" id="UP000667802">
    <property type="component" value="Unassembled WGS sequence"/>
</dbReference>
<gene>
    <name evidence="2" type="ORF">G7B40_037765</name>
</gene>
<keyword evidence="3" id="KW-1185">Reference proteome</keyword>
<organism evidence="2 3">
    <name type="scientific">Aetokthonos hydrillicola Thurmond2011</name>
    <dbReference type="NCBI Taxonomy" id="2712845"/>
    <lineage>
        <taxon>Bacteria</taxon>
        <taxon>Bacillati</taxon>
        <taxon>Cyanobacteriota</taxon>
        <taxon>Cyanophyceae</taxon>
        <taxon>Nostocales</taxon>
        <taxon>Hapalosiphonaceae</taxon>
        <taxon>Aetokthonos</taxon>
    </lineage>
</organism>